<organism evidence="3 4">
    <name type="scientific">Streptomyces caniscabiei</name>
    <dbReference type="NCBI Taxonomy" id="2746961"/>
    <lineage>
        <taxon>Bacteria</taxon>
        <taxon>Bacillati</taxon>
        <taxon>Actinomycetota</taxon>
        <taxon>Actinomycetes</taxon>
        <taxon>Kitasatosporales</taxon>
        <taxon>Streptomycetaceae</taxon>
        <taxon>Streptomyces</taxon>
    </lineage>
</organism>
<dbReference type="Proteomes" id="UP000661025">
    <property type="component" value="Unassembled WGS sequence"/>
</dbReference>
<evidence type="ECO:0000313" key="3">
    <source>
        <dbReference type="EMBL" id="MBD9724820.1"/>
    </source>
</evidence>
<gene>
    <name evidence="3" type="ORF">IHE70_16670</name>
</gene>
<dbReference type="GeneID" id="79932632"/>
<feature type="region of interest" description="Disordered" evidence="1">
    <location>
        <begin position="1"/>
        <end position="50"/>
    </location>
</feature>
<feature type="transmembrane region" description="Helical" evidence="2">
    <location>
        <begin position="58"/>
        <end position="81"/>
    </location>
</feature>
<keyword evidence="2" id="KW-1133">Transmembrane helix</keyword>
<sequence length="303" mass="32716">MTEQARTTEEAVRETPETYDAPASAADTMEPPVTEPSAVGLAQPPATRPRRDRRVLRALLRWTAAVAVFASAGTATAYGIAGAQRTDVPGLATESDGRWVFPRLVRPPLPSGSPEPFAEDNPAGAHHADLRALVLPAPEGATENKELRGSDGWLPVKEYLAEFEAEDREELGQKLVDTGLRHIAARGWTTSDGTRTRVYLLRFNTTNVVDAELATHALAHVSPTYRVRGAGEVEYDEDFPEEAVVTGTARTAYAEAKPYGAEQVRQAYVSAGDVYAVILQSREAGAPAVPFWQTVVLQSQLLG</sequence>
<name>A0A927L2G7_9ACTN</name>
<evidence type="ECO:0000256" key="1">
    <source>
        <dbReference type="SAM" id="MobiDB-lite"/>
    </source>
</evidence>
<accession>A0A927L2G7</accession>
<keyword evidence="2" id="KW-0472">Membrane</keyword>
<comment type="caution">
    <text evidence="3">The sequence shown here is derived from an EMBL/GenBank/DDBJ whole genome shotgun (WGS) entry which is preliminary data.</text>
</comment>
<keyword evidence="2" id="KW-0812">Transmembrane</keyword>
<dbReference type="EMBL" id="JACYXT010000006">
    <property type="protein sequence ID" value="MBD9724820.1"/>
    <property type="molecule type" value="Genomic_DNA"/>
</dbReference>
<proteinExistence type="predicted"/>
<dbReference type="AlphaFoldDB" id="A0A927L2G7"/>
<reference evidence="3" key="1">
    <citation type="submission" date="2020-09" db="EMBL/GenBank/DDBJ databases">
        <title>Streptomyces canutascabiei sp. nov., which causes potato common scab and is distributed across the world.</title>
        <authorList>
            <person name="Nguyen H.P."/>
            <person name="Weisberg A.J."/>
            <person name="Chang J.H."/>
            <person name="Clarke C.R."/>
        </authorList>
    </citation>
    <scope>NUCLEOTIDE SEQUENCE</scope>
    <source>
        <strain evidence="3">ID-01-6.2a</strain>
    </source>
</reference>
<protein>
    <submittedName>
        <fullName evidence="3">Uncharacterized protein</fullName>
    </submittedName>
</protein>
<evidence type="ECO:0000256" key="2">
    <source>
        <dbReference type="SAM" id="Phobius"/>
    </source>
</evidence>
<evidence type="ECO:0000313" key="4">
    <source>
        <dbReference type="Proteomes" id="UP000661025"/>
    </source>
</evidence>
<dbReference type="RefSeq" id="WP_192332356.1">
    <property type="nucleotide sequence ID" value="NZ_CP119182.1"/>
</dbReference>
<feature type="compositionally biased region" description="Basic and acidic residues" evidence="1">
    <location>
        <begin position="1"/>
        <end position="16"/>
    </location>
</feature>